<dbReference type="SUPFAM" id="SSF53623">
    <property type="entry name" value="MurD-like peptide ligases, catalytic domain"/>
    <property type="match status" value="1"/>
</dbReference>
<dbReference type="Gene3D" id="3.40.1390.10">
    <property type="entry name" value="MurE/MurF, N-terminal domain"/>
    <property type="match status" value="1"/>
</dbReference>
<evidence type="ECO:0000256" key="8">
    <source>
        <dbReference type="RuleBase" id="RU004135"/>
    </source>
</evidence>
<comment type="PTM">
    <text evidence="7">Carboxylation is probably crucial for Mg(2+) binding and, consequently, for the gamma-phosphate positioning of ATP.</text>
</comment>
<dbReference type="GO" id="GO:0071555">
    <property type="term" value="P:cell wall organization"/>
    <property type="evidence" value="ECO:0007669"/>
    <property type="project" value="UniProtKB-KW"/>
</dbReference>
<dbReference type="OrthoDB" id="9800958at2"/>
<dbReference type="SUPFAM" id="SSF53244">
    <property type="entry name" value="MurD-like peptide ligases, peptide-binding domain"/>
    <property type="match status" value="1"/>
</dbReference>
<feature type="binding site" evidence="7">
    <location>
        <position position="462"/>
    </location>
    <ligand>
        <name>meso-2,6-diaminopimelate</name>
        <dbReference type="ChEBI" id="CHEBI:57791"/>
    </ligand>
</feature>
<dbReference type="InterPro" id="IPR005761">
    <property type="entry name" value="UDP-N-AcMur-Glu-dNH2Pim_ligase"/>
</dbReference>
<dbReference type="Proteomes" id="UP000315724">
    <property type="component" value="Chromosome"/>
</dbReference>
<feature type="binding site" evidence="7">
    <location>
        <position position="193"/>
    </location>
    <ligand>
        <name>UDP-N-acetyl-alpha-D-muramoyl-L-alanyl-D-glutamate</name>
        <dbReference type="ChEBI" id="CHEBI:83900"/>
    </ligand>
</feature>
<evidence type="ECO:0000259" key="11">
    <source>
        <dbReference type="Pfam" id="PF08245"/>
    </source>
</evidence>
<dbReference type="RefSeq" id="WP_145199788.1">
    <property type="nucleotide sequence ID" value="NZ_CP036267.1"/>
</dbReference>
<evidence type="ECO:0000256" key="6">
    <source>
        <dbReference type="ARBA" id="ARBA00023316"/>
    </source>
</evidence>
<evidence type="ECO:0000256" key="4">
    <source>
        <dbReference type="ARBA" id="ARBA00022984"/>
    </source>
</evidence>
<evidence type="ECO:0000256" key="2">
    <source>
        <dbReference type="ARBA" id="ARBA00022618"/>
    </source>
</evidence>
<dbReference type="GO" id="GO:0051301">
    <property type="term" value="P:cell division"/>
    <property type="evidence" value="ECO:0007669"/>
    <property type="project" value="UniProtKB-KW"/>
</dbReference>
<feature type="binding site" evidence="7">
    <location>
        <begin position="410"/>
        <end position="413"/>
    </location>
    <ligand>
        <name>meso-2,6-diaminopimelate</name>
        <dbReference type="ChEBI" id="CHEBI:57791"/>
    </ligand>
</feature>
<feature type="modified residue" description="N6-carboxylysine" evidence="7">
    <location>
        <position position="225"/>
    </location>
</feature>
<dbReference type="PANTHER" id="PTHR23135:SF4">
    <property type="entry name" value="UDP-N-ACETYLMURAMOYL-L-ALANYL-D-GLUTAMATE--2,6-DIAMINOPIMELATE LIGASE MURE HOMOLOG, CHLOROPLASTIC"/>
    <property type="match status" value="1"/>
</dbReference>
<dbReference type="InterPro" id="IPR000713">
    <property type="entry name" value="Mur_ligase_N"/>
</dbReference>
<dbReference type="InterPro" id="IPR036565">
    <property type="entry name" value="Mur-like_cat_sf"/>
</dbReference>
<reference evidence="12 13" key="1">
    <citation type="submission" date="2019-02" db="EMBL/GenBank/DDBJ databases">
        <title>Deep-cultivation of Planctomycetes and their phenomic and genomic characterization uncovers novel biology.</title>
        <authorList>
            <person name="Wiegand S."/>
            <person name="Jogler M."/>
            <person name="Boedeker C."/>
            <person name="Pinto D."/>
            <person name="Vollmers J."/>
            <person name="Rivas-Marin E."/>
            <person name="Kohn T."/>
            <person name="Peeters S.H."/>
            <person name="Heuer A."/>
            <person name="Rast P."/>
            <person name="Oberbeckmann S."/>
            <person name="Bunk B."/>
            <person name="Jeske O."/>
            <person name="Meyerdierks A."/>
            <person name="Storesund J.E."/>
            <person name="Kallscheuer N."/>
            <person name="Luecker S."/>
            <person name="Lage O.M."/>
            <person name="Pohl T."/>
            <person name="Merkel B.J."/>
            <person name="Hornburger P."/>
            <person name="Mueller R.-W."/>
            <person name="Bruemmer F."/>
            <person name="Labrenz M."/>
            <person name="Spormann A.M."/>
            <person name="Op den Camp H."/>
            <person name="Overmann J."/>
            <person name="Amann R."/>
            <person name="Jetten M.S.M."/>
            <person name="Mascher T."/>
            <person name="Medema M.H."/>
            <person name="Devos D.P."/>
            <person name="Kaster A.-K."/>
            <person name="Ovreas L."/>
            <person name="Rohde M."/>
            <person name="Galperin M.Y."/>
            <person name="Jogler C."/>
        </authorList>
    </citation>
    <scope>NUCLEOTIDE SEQUENCE [LARGE SCALE GENOMIC DNA]</scope>
    <source>
        <strain evidence="12 13">Mal48</strain>
    </source>
</reference>
<feature type="binding site" evidence="7">
    <location>
        <begin position="116"/>
        <end position="122"/>
    </location>
    <ligand>
        <name>ATP</name>
        <dbReference type="ChEBI" id="CHEBI:30616"/>
    </ligand>
</feature>
<evidence type="ECO:0000313" key="12">
    <source>
        <dbReference type="EMBL" id="QDT33459.1"/>
    </source>
</evidence>
<dbReference type="GO" id="GO:0005524">
    <property type="term" value="F:ATP binding"/>
    <property type="evidence" value="ECO:0007669"/>
    <property type="project" value="UniProtKB-UniRule"/>
</dbReference>
<gene>
    <name evidence="7 12" type="primary">murE</name>
    <name evidence="12" type="ORF">Mal48_27120</name>
</gene>
<dbReference type="NCBIfam" id="TIGR01085">
    <property type="entry name" value="murE"/>
    <property type="match status" value="1"/>
</dbReference>
<dbReference type="InterPro" id="IPR035911">
    <property type="entry name" value="MurE/MurF_N"/>
</dbReference>
<comment type="subcellular location">
    <subcellularLocation>
        <location evidence="7 8">Cytoplasm</location>
    </subcellularLocation>
</comment>
<feature type="binding site" evidence="7">
    <location>
        <position position="191"/>
    </location>
    <ligand>
        <name>UDP-N-acetyl-alpha-D-muramoyl-L-alanyl-D-glutamate</name>
        <dbReference type="ChEBI" id="CHEBI:83900"/>
    </ligand>
</feature>
<dbReference type="SUPFAM" id="SSF63418">
    <property type="entry name" value="MurE/MurF N-terminal domain"/>
    <property type="match status" value="1"/>
</dbReference>
<proteinExistence type="inferred from homology"/>
<comment type="function">
    <text evidence="7">Catalyzes the addition of meso-diaminopimelic acid to the nucleotide precursor UDP-N-acetylmuramoyl-L-alanyl-D-glutamate (UMAG) in the biosynthesis of bacterial cell-wall peptidoglycan.</text>
</comment>
<dbReference type="EMBL" id="CP036267">
    <property type="protein sequence ID" value="QDT33459.1"/>
    <property type="molecule type" value="Genomic_DNA"/>
</dbReference>
<dbReference type="InterPro" id="IPR004101">
    <property type="entry name" value="Mur_ligase_C"/>
</dbReference>
<keyword evidence="13" id="KW-1185">Reference proteome</keyword>
<dbReference type="HAMAP" id="MF_00208">
    <property type="entry name" value="MurE"/>
    <property type="match status" value="1"/>
</dbReference>
<dbReference type="GO" id="GO:0008360">
    <property type="term" value="P:regulation of cell shape"/>
    <property type="evidence" value="ECO:0007669"/>
    <property type="project" value="UniProtKB-KW"/>
</dbReference>
<feature type="short sequence motif" description="Meso-diaminopimelate recognition motif" evidence="7">
    <location>
        <begin position="410"/>
        <end position="413"/>
    </location>
</feature>
<dbReference type="GO" id="GO:0005737">
    <property type="term" value="C:cytoplasm"/>
    <property type="evidence" value="ECO:0007669"/>
    <property type="project" value="UniProtKB-SubCell"/>
</dbReference>
<evidence type="ECO:0000313" key="13">
    <source>
        <dbReference type="Proteomes" id="UP000315724"/>
    </source>
</evidence>
<keyword evidence="3 7" id="KW-0133">Cell shape</keyword>
<dbReference type="AlphaFoldDB" id="A0A517QP99"/>
<comment type="cofactor">
    <cofactor evidence="7">
        <name>Mg(2+)</name>
        <dbReference type="ChEBI" id="CHEBI:18420"/>
    </cofactor>
</comment>
<feature type="domain" description="Mur ligase N-terminal catalytic" evidence="9">
    <location>
        <begin position="31"/>
        <end position="74"/>
    </location>
</feature>
<feature type="binding site" evidence="7">
    <location>
        <position position="37"/>
    </location>
    <ligand>
        <name>UDP-N-acetyl-alpha-D-muramoyl-L-alanyl-D-glutamate</name>
        <dbReference type="ChEBI" id="CHEBI:83900"/>
    </ligand>
</feature>
<keyword evidence="6 7" id="KW-0961">Cell wall biogenesis/degradation</keyword>
<dbReference type="PANTHER" id="PTHR23135">
    <property type="entry name" value="MUR LIGASE FAMILY MEMBER"/>
    <property type="match status" value="1"/>
</dbReference>
<dbReference type="InterPro" id="IPR013221">
    <property type="entry name" value="Mur_ligase_cen"/>
</dbReference>
<evidence type="ECO:0000256" key="3">
    <source>
        <dbReference type="ARBA" id="ARBA00022960"/>
    </source>
</evidence>
<keyword evidence="5 7" id="KW-0131">Cell cycle</keyword>
<dbReference type="NCBIfam" id="NF001126">
    <property type="entry name" value="PRK00139.1-4"/>
    <property type="match status" value="1"/>
</dbReference>
<accession>A0A517QP99</accession>
<feature type="domain" description="Mur ligase C-terminal" evidence="10">
    <location>
        <begin position="338"/>
        <end position="464"/>
    </location>
</feature>
<dbReference type="EC" id="6.3.2.13" evidence="7"/>
<feature type="binding site" evidence="7">
    <location>
        <position position="387"/>
    </location>
    <ligand>
        <name>meso-2,6-diaminopimelate</name>
        <dbReference type="ChEBI" id="CHEBI:57791"/>
    </ligand>
</feature>
<evidence type="ECO:0000256" key="1">
    <source>
        <dbReference type="ARBA" id="ARBA00005898"/>
    </source>
</evidence>
<feature type="domain" description="Mur ligase central" evidence="11">
    <location>
        <begin position="114"/>
        <end position="314"/>
    </location>
</feature>
<dbReference type="GO" id="GO:0008765">
    <property type="term" value="F:UDP-N-acetylmuramoylalanyl-D-glutamate-2,6-diaminopimelate ligase activity"/>
    <property type="evidence" value="ECO:0007669"/>
    <property type="project" value="UniProtKB-UniRule"/>
</dbReference>
<dbReference type="Pfam" id="PF08245">
    <property type="entry name" value="Mur_ligase_M"/>
    <property type="match status" value="1"/>
</dbReference>
<keyword evidence="7" id="KW-0547">Nucleotide-binding</keyword>
<dbReference type="Gene3D" id="3.40.1190.10">
    <property type="entry name" value="Mur-like, catalytic domain"/>
    <property type="match status" value="1"/>
</dbReference>
<dbReference type="GO" id="GO:0000287">
    <property type="term" value="F:magnesium ion binding"/>
    <property type="evidence" value="ECO:0007669"/>
    <property type="project" value="UniProtKB-UniRule"/>
</dbReference>
<keyword evidence="7 12" id="KW-0436">Ligase</keyword>
<dbReference type="KEGG" id="tpol:Mal48_27120"/>
<dbReference type="InterPro" id="IPR036615">
    <property type="entry name" value="Mur_ligase_C_dom_sf"/>
</dbReference>
<comment type="pathway">
    <text evidence="7 8">Cell wall biogenesis; peptidoglycan biosynthesis.</text>
</comment>
<name>A0A517QP99_9PLAN</name>
<feature type="binding site" evidence="7">
    <location>
        <begin position="52"/>
        <end position="54"/>
    </location>
    <ligand>
        <name>UDP-N-acetyl-alpha-D-muramoyl-L-alanyl-D-glutamate</name>
        <dbReference type="ChEBI" id="CHEBI:83900"/>
    </ligand>
</feature>
<dbReference type="Pfam" id="PF01225">
    <property type="entry name" value="Mur_ligase"/>
    <property type="match status" value="1"/>
</dbReference>
<protein>
    <recommendedName>
        <fullName evidence="7">UDP-N-acetylmuramoyl-L-alanyl-D-glutamate--2,6-diaminopimelate ligase</fullName>
        <ecNumber evidence="7">6.3.2.13</ecNumber>
    </recommendedName>
    <alternativeName>
        <fullName evidence="7">Meso-A2pm-adding enzyme</fullName>
    </alternativeName>
    <alternativeName>
        <fullName evidence="7">Meso-diaminopimelate-adding enzyme</fullName>
    </alternativeName>
    <alternativeName>
        <fullName evidence="7">UDP-MurNAc-L-Ala-D-Glu:meso-diaminopimelate ligase</fullName>
    </alternativeName>
    <alternativeName>
        <fullName evidence="7">UDP-MurNAc-tripeptide synthetase</fullName>
    </alternativeName>
    <alternativeName>
        <fullName evidence="7">UDP-N-acetylmuramyl-tripeptide synthetase</fullName>
    </alternativeName>
</protein>
<evidence type="ECO:0000259" key="10">
    <source>
        <dbReference type="Pfam" id="PF02875"/>
    </source>
</evidence>
<organism evidence="12 13">
    <name type="scientific">Thalassoglobus polymorphus</name>
    <dbReference type="NCBI Taxonomy" id="2527994"/>
    <lineage>
        <taxon>Bacteria</taxon>
        <taxon>Pseudomonadati</taxon>
        <taxon>Planctomycetota</taxon>
        <taxon>Planctomycetia</taxon>
        <taxon>Planctomycetales</taxon>
        <taxon>Planctomycetaceae</taxon>
        <taxon>Thalassoglobus</taxon>
    </lineage>
</organism>
<dbReference type="Gene3D" id="3.90.190.20">
    <property type="entry name" value="Mur ligase, C-terminal domain"/>
    <property type="match status" value="1"/>
</dbReference>
<comment type="catalytic activity">
    <reaction evidence="7">
        <text>UDP-N-acetyl-alpha-D-muramoyl-L-alanyl-D-glutamate + meso-2,6-diaminopimelate + ATP = UDP-N-acetyl-alpha-D-muramoyl-L-alanyl-gamma-D-glutamyl-meso-2,6-diaminopimelate + ADP + phosphate + H(+)</text>
        <dbReference type="Rhea" id="RHEA:23676"/>
        <dbReference type="ChEBI" id="CHEBI:15378"/>
        <dbReference type="ChEBI" id="CHEBI:30616"/>
        <dbReference type="ChEBI" id="CHEBI:43474"/>
        <dbReference type="ChEBI" id="CHEBI:57791"/>
        <dbReference type="ChEBI" id="CHEBI:83900"/>
        <dbReference type="ChEBI" id="CHEBI:83905"/>
        <dbReference type="ChEBI" id="CHEBI:456216"/>
        <dbReference type="EC" id="6.3.2.13"/>
    </reaction>
</comment>
<feature type="binding site" evidence="7">
    <location>
        <begin position="158"/>
        <end position="159"/>
    </location>
    <ligand>
        <name>UDP-N-acetyl-alpha-D-muramoyl-L-alanyl-D-glutamate</name>
        <dbReference type="ChEBI" id="CHEBI:83900"/>
    </ligand>
</feature>
<dbReference type="Pfam" id="PF02875">
    <property type="entry name" value="Mur_ligase_C"/>
    <property type="match status" value="1"/>
</dbReference>
<keyword evidence="2 7" id="KW-0132">Cell division</keyword>
<keyword evidence="4 7" id="KW-0573">Peptidoglycan synthesis</keyword>
<evidence type="ECO:0000259" key="9">
    <source>
        <dbReference type="Pfam" id="PF01225"/>
    </source>
</evidence>
<keyword evidence="7" id="KW-0067">ATP-binding</keyword>
<comment type="similarity">
    <text evidence="1 7">Belongs to the MurCDEF family. MurE subfamily.</text>
</comment>
<evidence type="ECO:0000256" key="5">
    <source>
        <dbReference type="ARBA" id="ARBA00023306"/>
    </source>
</evidence>
<dbReference type="UniPathway" id="UPA00219"/>
<feature type="binding site" evidence="7">
    <location>
        <position position="466"/>
    </location>
    <ligand>
        <name>meso-2,6-diaminopimelate</name>
        <dbReference type="ChEBI" id="CHEBI:57791"/>
    </ligand>
</feature>
<comment type="caution">
    <text evidence="7">Lacks conserved residue(s) required for the propagation of feature annotation.</text>
</comment>
<sequence length="506" mass="54703">MLTPLRQPGSVSLRGLIPSASFVGCADITVSSVASHSDECTPGCLFVTLPGHQTHGRKFIPQALQRGAAAILTDFPLADISLPQCIVSDVPKAYGQICHGLFGDPSRHLGIAGVTGTNGKTTTTWILRSLLEYASRPTGLIGTIENCDGILSEPSVLTTPNAMTIAQLLAAMREQKTRYAAIELSSHALDQSRPAGMGVDVAIVTNLTHDHLDYHTNFENYVAAKAKIVNYLKPGGILVLNADDEHWERLIPELNQQVGTLTYGQSDDADVTFEILEMTPRGSRFRIHFGVERMMCETSMIGEHNISNCVAAACGAIHLGLTTEEICEGFAECGPVPGRMEAVECGQDYRVYVDYAHTDDAIANVIQSVREISKNRIIIVCGAGGDRDRTKRSAMGRAASLADQVILTNDNPRTESPEQIVDDILCGFDVSANPPLIEFDRRKAIQRAMELAHSGDTVLVTGKGHENFQIIGEQRLPFDDVKSCRDAILHTIRATGQSNFPAKVAG</sequence>
<keyword evidence="7" id="KW-0963">Cytoplasm</keyword>
<feature type="binding site" evidence="7">
    <location>
        <position position="185"/>
    </location>
    <ligand>
        <name>UDP-N-acetyl-alpha-D-muramoyl-L-alanyl-D-glutamate</name>
        <dbReference type="ChEBI" id="CHEBI:83900"/>
    </ligand>
</feature>
<evidence type="ECO:0000256" key="7">
    <source>
        <dbReference type="HAMAP-Rule" id="MF_00208"/>
    </source>
</evidence>
<dbReference type="GO" id="GO:0009252">
    <property type="term" value="P:peptidoglycan biosynthetic process"/>
    <property type="evidence" value="ECO:0007669"/>
    <property type="project" value="UniProtKB-UniRule"/>
</dbReference>
<dbReference type="PROSITE" id="PS51257">
    <property type="entry name" value="PROKAR_LIPOPROTEIN"/>
    <property type="match status" value="1"/>
</dbReference>
<keyword evidence="7" id="KW-0460">Magnesium</keyword>